<dbReference type="EC" id="4.3.2.2" evidence="7 13"/>
<dbReference type="AlphaFoldDB" id="H2Z6G1"/>
<dbReference type="Ensembl" id="ENSCSAVT00000013322.1">
    <property type="protein sequence ID" value="ENSCSAVP00000013173.1"/>
    <property type="gene ID" value="ENSCSAVG00000007729.1"/>
</dbReference>
<dbReference type="PRINTS" id="PR00149">
    <property type="entry name" value="FUMRATELYASE"/>
</dbReference>
<dbReference type="STRING" id="51511.ENSCSAVP00000013173"/>
<reference evidence="17" key="1">
    <citation type="submission" date="2003-08" db="EMBL/GenBank/DDBJ databases">
        <authorList>
            <person name="Birren B."/>
            <person name="Nusbaum C."/>
            <person name="Abebe A."/>
            <person name="Abouelleil A."/>
            <person name="Adekoya E."/>
            <person name="Ait-zahra M."/>
            <person name="Allen N."/>
            <person name="Allen T."/>
            <person name="An P."/>
            <person name="Anderson M."/>
            <person name="Anderson S."/>
            <person name="Arachchi H."/>
            <person name="Armbruster J."/>
            <person name="Bachantsang P."/>
            <person name="Baldwin J."/>
            <person name="Barry A."/>
            <person name="Bayul T."/>
            <person name="Blitshsteyn B."/>
            <person name="Bloom T."/>
            <person name="Blye J."/>
            <person name="Boguslavskiy L."/>
            <person name="Borowsky M."/>
            <person name="Boukhgalter B."/>
            <person name="Brunache A."/>
            <person name="Butler J."/>
            <person name="Calixte N."/>
            <person name="Calvo S."/>
            <person name="Camarata J."/>
            <person name="Campo K."/>
            <person name="Chang J."/>
            <person name="Cheshatsang Y."/>
            <person name="Citroen M."/>
            <person name="Collymore A."/>
            <person name="Considine T."/>
            <person name="Cook A."/>
            <person name="Cooke P."/>
            <person name="Corum B."/>
            <person name="Cuomo C."/>
            <person name="David R."/>
            <person name="Dawoe T."/>
            <person name="Degray S."/>
            <person name="Dodge S."/>
            <person name="Dooley K."/>
            <person name="Dorje P."/>
            <person name="Dorjee K."/>
            <person name="Dorris L."/>
            <person name="Duffey N."/>
            <person name="Dupes A."/>
            <person name="Elkins T."/>
            <person name="Engels R."/>
            <person name="Erickson J."/>
            <person name="Farina A."/>
            <person name="Faro S."/>
            <person name="Ferreira P."/>
            <person name="Fischer H."/>
            <person name="Fitzgerald M."/>
            <person name="Foley K."/>
            <person name="Gage D."/>
            <person name="Galagan J."/>
            <person name="Gearin G."/>
            <person name="Gnerre S."/>
            <person name="Gnirke A."/>
            <person name="Goyette A."/>
            <person name="Graham J."/>
            <person name="Grandbois E."/>
            <person name="Gyaltsen K."/>
            <person name="Hafez N."/>
            <person name="Hagopian D."/>
            <person name="Hagos B."/>
            <person name="Hall J."/>
            <person name="Hatcher B."/>
            <person name="Heller A."/>
            <person name="Higgins H."/>
            <person name="Honan T."/>
            <person name="Horn A."/>
            <person name="Houde N."/>
            <person name="Hughes L."/>
            <person name="Hulme W."/>
            <person name="Husby E."/>
            <person name="Iliev I."/>
            <person name="Jaffe D."/>
            <person name="Jones C."/>
            <person name="Kamal M."/>
            <person name="Kamat A."/>
            <person name="Kamvysselis M."/>
            <person name="Karlsson E."/>
            <person name="Kells C."/>
            <person name="Kieu A."/>
            <person name="Kisner P."/>
            <person name="Kodira C."/>
            <person name="Kulbokas E."/>
            <person name="Labutti K."/>
            <person name="Lama D."/>
            <person name="Landers T."/>
            <person name="Leger J."/>
            <person name="Levine S."/>
            <person name="Lewis D."/>
            <person name="Lewis T."/>
            <person name="Lindblad-toh K."/>
            <person name="Liu X."/>
            <person name="Lokyitsang T."/>
            <person name="Lokyitsang Y."/>
            <person name="Lucien O."/>
            <person name="Lui A."/>
            <person name="Ma L.J."/>
            <person name="Mabbitt R."/>
            <person name="Macdonald J."/>
            <person name="Maclean C."/>
            <person name="Major J."/>
            <person name="Manning J."/>
            <person name="Marabella R."/>
            <person name="Maru K."/>
            <person name="Matthews C."/>
            <person name="Mauceli E."/>
            <person name="Mccarthy M."/>
            <person name="Mcdonough S."/>
            <person name="Mcghee T."/>
            <person name="Meldrim J."/>
            <person name="Meneus L."/>
            <person name="Mesirov J."/>
            <person name="Mihalev A."/>
            <person name="Mihova T."/>
            <person name="Mikkelsen T."/>
            <person name="Mlenga V."/>
            <person name="Moru K."/>
            <person name="Mozes J."/>
            <person name="Mulrain L."/>
            <person name="Munson G."/>
            <person name="Naylor J."/>
            <person name="Newes C."/>
            <person name="Nguyen C."/>
            <person name="Nguyen N."/>
            <person name="Nguyen T."/>
            <person name="Nicol R."/>
            <person name="Nielsen C."/>
            <person name="Nizzari M."/>
            <person name="Norbu C."/>
            <person name="Norbu N."/>
            <person name="O'donnell P."/>
            <person name="Okoawo O."/>
            <person name="O'leary S."/>
            <person name="Omotosho B."/>
            <person name="O'neill K."/>
            <person name="Osman S."/>
            <person name="Parker S."/>
            <person name="Perrin D."/>
            <person name="Phunkhang P."/>
            <person name="Piqani B."/>
            <person name="Purcell S."/>
            <person name="Rachupka T."/>
            <person name="Ramasamy U."/>
            <person name="Rameau R."/>
            <person name="Ray V."/>
            <person name="Raymond C."/>
            <person name="Retta R."/>
            <person name="Richardson S."/>
            <person name="Rise C."/>
            <person name="Rodriguez J."/>
            <person name="Rogers J."/>
            <person name="Rogov P."/>
            <person name="Rutman M."/>
            <person name="Schupbach R."/>
            <person name="Seaman C."/>
            <person name="Settipalli S."/>
            <person name="Sharpe T."/>
            <person name="Sheridan J."/>
            <person name="Sherpa N."/>
            <person name="Shi J."/>
            <person name="Smirnov S."/>
            <person name="Smith C."/>
            <person name="Sougnez C."/>
            <person name="Spencer B."/>
            <person name="Stalker J."/>
            <person name="Stange-thomann N."/>
            <person name="Stavropoulos S."/>
            <person name="Stetson K."/>
            <person name="Stone C."/>
            <person name="Stone S."/>
            <person name="Stubbs M."/>
            <person name="Talamas J."/>
            <person name="Tchuinga P."/>
            <person name="Tenzing P."/>
            <person name="Tesfaye S."/>
            <person name="Theodore J."/>
            <person name="Thoulutsang Y."/>
            <person name="Topham K."/>
            <person name="Towey S."/>
            <person name="Tsamla T."/>
            <person name="Tsomo N."/>
            <person name="Vallee D."/>
            <person name="Vassiliev H."/>
            <person name="Venkataraman V."/>
            <person name="Vinson J."/>
            <person name="Vo A."/>
            <person name="Wade C."/>
            <person name="Wang S."/>
            <person name="Wangchuk T."/>
            <person name="Wangdi T."/>
            <person name="Whittaker C."/>
            <person name="Wilkinson J."/>
            <person name="Wu Y."/>
            <person name="Wyman D."/>
            <person name="Yadav S."/>
            <person name="Yang S."/>
            <person name="Yang X."/>
            <person name="Yeager S."/>
            <person name="Yee E."/>
            <person name="Young G."/>
            <person name="Zainoun J."/>
            <person name="Zembeck L."/>
            <person name="Zimmer A."/>
            <person name="Zody M."/>
            <person name="Lander E."/>
        </authorList>
    </citation>
    <scope>NUCLEOTIDE SEQUENCE [LARGE SCALE GENOMIC DNA]</scope>
</reference>
<dbReference type="PANTHER" id="PTHR43172:SF1">
    <property type="entry name" value="ADENYLOSUCCINATE LYASE"/>
    <property type="match status" value="1"/>
</dbReference>
<dbReference type="GeneTree" id="ENSGT00950000183122"/>
<dbReference type="GO" id="GO:0022008">
    <property type="term" value="P:neurogenesis"/>
    <property type="evidence" value="ECO:0007669"/>
    <property type="project" value="Ensembl"/>
</dbReference>
<dbReference type="InterPro" id="IPR000362">
    <property type="entry name" value="Fumarate_lyase_fam"/>
</dbReference>
<evidence type="ECO:0000259" key="15">
    <source>
        <dbReference type="SMART" id="SM00998"/>
    </source>
</evidence>
<keyword evidence="9 13" id="KW-0658">Purine biosynthesis</keyword>
<dbReference type="GO" id="GO:0070626">
    <property type="term" value="F:(S)-2-(5-amino-1-(5-phospho-D-ribosyl)imidazole-4-carboxamido) succinate lyase (fumarate-forming) activity"/>
    <property type="evidence" value="ECO:0007669"/>
    <property type="project" value="RHEA"/>
</dbReference>
<dbReference type="SUPFAM" id="SSF48557">
    <property type="entry name" value="L-aspartase-like"/>
    <property type="match status" value="1"/>
</dbReference>
<comment type="function">
    <text evidence="2">Catalyzes two non-sequential steps in de novo AMP synthesis: converts (S)-2-(5-amino-1-(5-phospho-D-ribosyl)imidazole-4-carboxamido)succinate (SAICAR) to fumarate plus 5-amino-1-(5-phospho-D-ribosyl)imidazole-4-carboxamide, and thereby also contributes to de novo IMP synthesis, and converts succinyladenosine monophosphate (SAMP) to AMP and fumarate.</text>
</comment>
<dbReference type="PROSITE" id="PS00163">
    <property type="entry name" value="FUMARATE_LYASES"/>
    <property type="match status" value="1"/>
</dbReference>
<keyword evidence="10 13" id="KW-0456">Lyase</keyword>
<dbReference type="InterPro" id="IPR004769">
    <property type="entry name" value="Pur_lyase"/>
</dbReference>
<accession>H2Z6G1</accession>
<dbReference type="InterPro" id="IPR020557">
    <property type="entry name" value="Fumarate_lyase_CS"/>
</dbReference>
<evidence type="ECO:0000313" key="17">
    <source>
        <dbReference type="Proteomes" id="UP000007875"/>
    </source>
</evidence>
<dbReference type="GO" id="GO:0044208">
    <property type="term" value="P:'de novo' AMP biosynthetic process"/>
    <property type="evidence" value="ECO:0007669"/>
    <property type="project" value="UniProtKB-UniPathway"/>
</dbReference>
<keyword evidence="17" id="KW-1185">Reference proteome</keyword>
<dbReference type="GO" id="GO:0004018">
    <property type="term" value="F:N6-(1,2-dicarboxyethyl)AMP AMP-lyase (fumarate-forming) activity"/>
    <property type="evidence" value="ECO:0007669"/>
    <property type="project" value="InterPro"/>
</dbReference>
<evidence type="ECO:0000256" key="1">
    <source>
        <dbReference type="ARBA" id="ARBA00000598"/>
    </source>
</evidence>
<dbReference type="InterPro" id="IPR008948">
    <property type="entry name" value="L-Aspartase-like"/>
</dbReference>
<evidence type="ECO:0000313" key="16">
    <source>
        <dbReference type="Ensembl" id="ENSCSAVP00000013173.1"/>
    </source>
</evidence>
<evidence type="ECO:0000256" key="12">
    <source>
        <dbReference type="ARBA" id="ARBA00047513"/>
    </source>
</evidence>
<dbReference type="GO" id="GO:0060271">
    <property type="term" value="P:cilium assembly"/>
    <property type="evidence" value="ECO:0007669"/>
    <property type="project" value="Ensembl"/>
</dbReference>
<comment type="catalytic activity">
    <reaction evidence="1 13">
        <text>(2S)-2-[5-amino-1-(5-phospho-beta-D-ribosyl)imidazole-4-carboxamido]succinate = 5-amino-1-(5-phospho-beta-D-ribosyl)imidazole-4-carboxamide + fumarate</text>
        <dbReference type="Rhea" id="RHEA:23920"/>
        <dbReference type="ChEBI" id="CHEBI:29806"/>
        <dbReference type="ChEBI" id="CHEBI:58443"/>
        <dbReference type="ChEBI" id="CHEBI:58475"/>
        <dbReference type="EC" id="4.3.2.2"/>
    </reaction>
</comment>
<name>H2Z6G1_CIOSA</name>
<dbReference type="NCBIfam" id="TIGR00928">
    <property type="entry name" value="purB"/>
    <property type="match status" value="1"/>
</dbReference>
<feature type="domain" description="Adenylosuccinate lyase C-terminal" evidence="15">
    <location>
        <begin position="378"/>
        <end position="462"/>
    </location>
</feature>
<organism evidence="16 17">
    <name type="scientific">Ciona savignyi</name>
    <name type="common">Pacific transparent sea squirt</name>
    <dbReference type="NCBI Taxonomy" id="51511"/>
    <lineage>
        <taxon>Eukaryota</taxon>
        <taxon>Metazoa</taxon>
        <taxon>Chordata</taxon>
        <taxon>Tunicata</taxon>
        <taxon>Ascidiacea</taxon>
        <taxon>Phlebobranchia</taxon>
        <taxon>Cionidae</taxon>
        <taxon>Ciona</taxon>
    </lineage>
</organism>
<dbReference type="FunFam" id="1.10.40.30:FF:000005">
    <property type="entry name" value="Adenylosuccinate lyase"/>
    <property type="match status" value="1"/>
</dbReference>
<evidence type="ECO:0000256" key="4">
    <source>
        <dbReference type="ARBA" id="ARBA00004734"/>
    </source>
</evidence>
<evidence type="ECO:0000256" key="6">
    <source>
        <dbReference type="ARBA" id="ARBA00011668"/>
    </source>
</evidence>
<dbReference type="Gene3D" id="1.10.275.60">
    <property type="match status" value="1"/>
</dbReference>
<comment type="similarity">
    <text evidence="5 13">Belongs to the lyase 1 family. Adenylosuccinate lyase subfamily.</text>
</comment>
<comment type="subunit">
    <text evidence="6">Homotetramer. Residues from neighboring subunits contribute catalytic and substrate-binding residues to each active site.</text>
</comment>
<dbReference type="Pfam" id="PF00206">
    <property type="entry name" value="Lyase_1"/>
    <property type="match status" value="1"/>
</dbReference>
<dbReference type="InterPro" id="IPR019468">
    <property type="entry name" value="AdenyloSucc_lyase_C"/>
</dbReference>
<evidence type="ECO:0000256" key="7">
    <source>
        <dbReference type="ARBA" id="ARBA00012339"/>
    </source>
</evidence>
<dbReference type="Gene3D" id="1.10.40.30">
    <property type="entry name" value="Fumarase/aspartase (C-terminal domain)"/>
    <property type="match status" value="1"/>
</dbReference>
<evidence type="ECO:0000256" key="11">
    <source>
        <dbReference type="ARBA" id="ARBA00030717"/>
    </source>
</evidence>
<comment type="pathway">
    <text evidence="4 13">Purine metabolism; AMP biosynthesis via de novo pathway; AMP from IMP: step 2/2.</text>
</comment>
<comment type="catalytic activity">
    <reaction evidence="12 13">
        <text>N(6)-(1,2-dicarboxyethyl)-AMP = fumarate + AMP</text>
        <dbReference type="Rhea" id="RHEA:16853"/>
        <dbReference type="ChEBI" id="CHEBI:29806"/>
        <dbReference type="ChEBI" id="CHEBI:57567"/>
        <dbReference type="ChEBI" id="CHEBI:456215"/>
        <dbReference type="EC" id="4.3.2.2"/>
    </reaction>
</comment>
<evidence type="ECO:0000256" key="14">
    <source>
        <dbReference type="SAM" id="Coils"/>
    </source>
</evidence>
<proteinExistence type="inferred from homology"/>
<keyword evidence="14" id="KW-0175">Coiled coil</keyword>
<dbReference type="FunFam" id="1.10.275.60:FF:000001">
    <property type="entry name" value="Adenylosuccinate lyase"/>
    <property type="match status" value="1"/>
</dbReference>
<dbReference type="OMA" id="VQENAMK"/>
<sequence length="485" mass="55107">SVRKMAEQYDTYRSPLVSRYASKEMSFNFSDRKKFSCWRKLWVILAKAEQKLGLEISDEQIKEMESKVDLTEKDFKIAAEEEKIRRHDVMSHVHAFSVCCPRAAPIIHLGATSCFVGDNADLIVMKDGLGILITKLARCVDRLSKFAQEYADLPTLGFTHFQPAQLTTVGKRACLWLQDIFTDLKNLERLKSELRFRGIKGASGTQASFLSLFDGDHSKVDELDKLVTQMAGFGSSYIITGQTYPRKVDNEILSSLASFGASLHKICTDIRLLAHMKEIEEPFEKNQIGSSAMAYKRNPMRSERCCSLSRHLVALSINPLQTTSVQWFERTLDDSANRRISIPEAFLTADVVLNTFQNIVEGLVVYPKVIERHIQHELPFMATENILMEMVKQGGDRQKIHEEIRVLSQQAASVVKNEGKDNDLIQRIKNSNFFTPIHSSLDKILDSKMFIGRSAQQVERFIKLEVEPYMSRYHLDLGGSADLNV</sequence>
<dbReference type="eggNOG" id="KOG2700">
    <property type="taxonomic scope" value="Eukaryota"/>
</dbReference>
<dbReference type="UniPathway" id="UPA00075">
    <property type="reaction ID" value="UER00336"/>
</dbReference>
<evidence type="ECO:0000256" key="8">
    <source>
        <dbReference type="ARBA" id="ARBA00017058"/>
    </source>
</evidence>
<dbReference type="PANTHER" id="PTHR43172">
    <property type="entry name" value="ADENYLOSUCCINATE LYASE"/>
    <property type="match status" value="1"/>
</dbReference>
<evidence type="ECO:0000256" key="13">
    <source>
        <dbReference type="RuleBase" id="RU361172"/>
    </source>
</evidence>
<dbReference type="InParanoid" id="H2Z6G1"/>
<evidence type="ECO:0000256" key="2">
    <source>
        <dbReference type="ARBA" id="ARBA00002971"/>
    </source>
</evidence>
<protein>
    <recommendedName>
        <fullName evidence="8 13">Adenylosuccinate lyase</fullName>
        <shortName evidence="13">ASL</shortName>
        <ecNumber evidence="7 13">4.3.2.2</ecNumber>
    </recommendedName>
    <alternativeName>
        <fullName evidence="11 13">Adenylosuccinase</fullName>
    </alternativeName>
</protein>
<dbReference type="GO" id="GO:0006189">
    <property type="term" value="P:'de novo' IMP biosynthetic process"/>
    <property type="evidence" value="ECO:0007669"/>
    <property type="project" value="UniProtKB-UniPathway"/>
</dbReference>
<dbReference type="Gene3D" id="1.20.200.10">
    <property type="entry name" value="Fumarase/aspartase (Central domain)"/>
    <property type="match status" value="1"/>
</dbReference>
<dbReference type="HOGENOM" id="CLU_030949_1_1_1"/>
<dbReference type="CDD" id="cd03302">
    <property type="entry name" value="Adenylsuccinate_lyase_2"/>
    <property type="match status" value="1"/>
</dbReference>
<evidence type="ECO:0000256" key="9">
    <source>
        <dbReference type="ARBA" id="ARBA00022755"/>
    </source>
</evidence>
<feature type="coiled-coil region" evidence="14">
    <location>
        <begin position="54"/>
        <end position="81"/>
    </location>
</feature>
<dbReference type="FunCoup" id="H2Z6G1">
    <property type="interactions" value="317"/>
</dbReference>
<dbReference type="InterPro" id="IPR022761">
    <property type="entry name" value="Fumarate_lyase_N"/>
</dbReference>
<reference evidence="16" key="3">
    <citation type="submission" date="2025-09" db="UniProtKB">
        <authorList>
            <consortium name="Ensembl"/>
        </authorList>
    </citation>
    <scope>IDENTIFICATION</scope>
</reference>
<reference evidence="16" key="2">
    <citation type="submission" date="2025-08" db="UniProtKB">
        <authorList>
            <consortium name="Ensembl"/>
        </authorList>
    </citation>
    <scope>IDENTIFICATION</scope>
</reference>
<dbReference type="UniPathway" id="UPA00074">
    <property type="reaction ID" value="UER00132"/>
</dbReference>
<dbReference type="SMART" id="SM00998">
    <property type="entry name" value="ADSL_C"/>
    <property type="match status" value="1"/>
</dbReference>
<evidence type="ECO:0000256" key="5">
    <source>
        <dbReference type="ARBA" id="ARBA00008273"/>
    </source>
</evidence>
<evidence type="ECO:0000256" key="10">
    <source>
        <dbReference type="ARBA" id="ARBA00023239"/>
    </source>
</evidence>
<dbReference type="Pfam" id="PF10397">
    <property type="entry name" value="ADSL_C"/>
    <property type="match status" value="1"/>
</dbReference>
<evidence type="ECO:0000256" key="3">
    <source>
        <dbReference type="ARBA" id="ARBA00004706"/>
    </source>
</evidence>
<dbReference type="Proteomes" id="UP000007875">
    <property type="component" value="Unassembled WGS sequence"/>
</dbReference>
<comment type="pathway">
    <text evidence="3 13">Purine metabolism; IMP biosynthesis via de novo pathway; 5-amino-1-(5-phospho-D-ribosyl)imidazole-4-carboxamide from 5-amino-1-(5-phospho-D-ribosyl)imidazole-4-carboxylate: step 2/2.</text>
</comment>
<dbReference type="GO" id="GO:0005829">
    <property type="term" value="C:cytosol"/>
    <property type="evidence" value="ECO:0007669"/>
    <property type="project" value="TreeGrafter"/>
</dbReference>